<protein>
    <submittedName>
        <fullName evidence="1">Uncharacterized protein</fullName>
    </submittedName>
</protein>
<gene>
    <name evidence="1" type="ORF">EHV15_35205</name>
</gene>
<dbReference type="Gene3D" id="1.10.10.10">
    <property type="entry name" value="Winged helix-like DNA-binding domain superfamily/Winged helix DNA-binding domain"/>
    <property type="match status" value="1"/>
</dbReference>
<proteinExistence type="predicted"/>
<dbReference type="InterPro" id="IPR036390">
    <property type="entry name" value="WH_DNA-bd_sf"/>
</dbReference>
<reference evidence="1 2" key="1">
    <citation type="submission" date="2018-11" db="EMBL/GenBank/DDBJ databases">
        <title>Genome sequencing of Paenibacillus sp. KCOM 3021 (= ChDC PVNT-B20).</title>
        <authorList>
            <person name="Kook J.-K."/>
            <person name="Park S.-N."/>
            <person name="Lim Y.K."/>
        </authorList>
    </citation>
    <scope>NUCLEOTIDE SEQUENCE [LARGE SCALE GENOMIC DNA]</scope>
    <source>
        <strain evidence="1 2">KCOM 3021</strain>
    </source>
</reference>
<dbReference type="AlphaFoldDB" id="A0A3P3TBB9"/>
<organism evidence="1 2">
    <name type="scientific">Paenibacillus oralis</name>
    <dbReference type="NCBI Taxonomy" id="2490856"/>
    <lineage>
        <taxon>Bacteria</taxon>
        <taxon>Bacillati</taxon>
        <taxon>Bacillota</taxon>
        <taxon>Bacilli</taxon>
        <taxon>Bacillales</taxon>
        <taxon>Paenibacillaceae</taxon>
        <taxon>Paenibacillus</taxon>
    </lineage>
</organism>
<dbReference type="EMBL" id="RRCN01000002">
    <property type="protein sequence ID" value="RRJ54824.1"/>
    <property type="molecule type" value="Genomic_DNA"/>
</dbReference>
<dbReference type="SUPFAM" id="SSF46785">
    <property type="entry name" value="Winged helix' DNA-binding domain"/>
    <property type="match status" value="1"/>
</dbReference>
<dbReference type="Proteomes" id="UP000267017">
    <property type="component" value="Unassembled WGS sequence"/>
</dbReference>
<sequence length="157" mass="18478">MLIRQVEHRIILELMKGKNDFKQIASRLSIDYSTLNSLVRRLVTYDVIRRNDDGSYQITTADLMVASDQEVQNHRRNNPNRKLGIDNPLPLVMGEELEDLKEFIKIQCEEEVPRSTILKRLKRYGYVLSRIELLQFVEYFNLAPRRKKSKNSEVEVA</sequence>
<dbReference type="RefSeq" id="WP_128635908.1">
    <property type="nucleotide sequence ID" value="NZ_RRCN01000002.1"/>
</dbReference>
<comment type="caution">
    <text evidence="1">The sequence shown here is derived from an EMBL/GenBank/DDBJ whole genome shotgun (WGS) entry which is preliminary data.</text>
</comment>
<dbReference type="InterPro" id="IPR036388">
    <property type="entry name" value="WH-like_DNA-bd_sf"/>
</dbReference>
<accession>A0A3P3TBB9</accession>
<evidence type="ECO:0000313" key="2">
    <source>
        <dbReference type="Proteomes" id="UP000267017"/>
    </source>
</evidence>
<keyword evidence="2" id="KW-1185">Reference proteome</keyword>
<name>A0A3P3TBB9_9BACL</name>
<evidence type="ECO:0000313" key="1">
    <source>
        <dbReference type="EMBL" id="RRJ54824.1"/>
    </source>
</evidence>